<dbReference type="STRING" id="146817.SAMN04488502_11212"/>
<dbReference type="AlphaFoldDB" id="A0A1G9YN00"/>
<name>A0A1G9YN00_9FIRM</name>
<organism evidence="7 8">
    <name type="scientific">Dendrosporobacter quercicolus</name>
    <dbReference type="NCBI Taxonomy" id="146817"/>
    <lineage>
        <taxon>Bacteria</taxon>
        <taxon>Bacillati</taxon>
        <taxon>Bacillota</taxon>
        <taxon>Negativicutes</taxon>
        <taxon>Selenomonadales</taxon>
        <taxon>Sporomusaceae</taxon>
        <taxon>Dendrosporobacter</taxon>
    </lineage>
</organism>
<sequence length="744" mass="84474">MSEQHQVFSAEQQHLTDTIAEMKQIVAELHSDIDVRRQRLHKSLQHKDEVSAYVHNMMRSDHSSRIHEIEAAIPSPYFGRVDFREDGTEEFVSFYIGRCKVARLEIQNDSDILVFDWRDPVATVFYECYGGRASYEVLGRYQYSGDVSMKRQYKIEDCILKSIVDNFVLDQILARRQEALLGDPMLADRLQQGATDKLRDIVTSIQAEQNKIIREPLNQVTVIQGVAGSGKSTIGLHRLSYLLYNEKLNRHKLIVIAPNRIFLDYISELLPEIDAGDIRQMVWDDLAAAITRRELKLAEAQQLELILAGKDKAGIGLLEDISQLKGSLDFLQVLYAYLEQKVQKFCLKLSDISLFDGQVAITAREQLDKFMEDRNMPYNERLRTLIRYITFRVTNHVEVLEALQAKGKAAAGQAKRCRQEADGFLKKYFKRWGALDLLEAYREIFAAKAVFKSVRDKRYDLDAIRRHTLAVLDARQVEREDLAPLAYLSYLLDGWAHVPRYEHIVVDEAQDLNALEFAVLKKLSDNGSFTIMGDLSQGIHSYRSISSWNVLLKEVFADARTVYREILHSYRSAREIVDVFNCVMPQGSTRAIPVYEIGRKPTLEKMSSQADGICRVISKLAVFLAQGAKSIGIIVKHEEAAADLHERLLPAAVEAGIVQPFHLVSGQAASYRGGISVLPVSLAKGLEFDSVILWNAAEYTADPLNRRLLYVALSRAMHGLHVLYRGTLTLLLQRYVNTCFATAD</sequence>
<accession>A0A1G9YN00</accession>
<evidence type="ECO:0000313" key="7">
    <source>
        <dbReference type="EMBL" id="SDN10569.1"/>
    </source>
</evidence>
<dbReference type="PANTHER" id="PTHR11070">
    <property type="entry name" value="UVRD / RECB / PCRA DNA HELICASE FAMILY MEMBER"/>
    <property type="match status" value="1"/>
</dbReference>
<dbReference type="Pfam" id="PF13538">
    <property type="entry name" value="UvrD_C_2"/>
    <property type="match status" value="1"/>
</dbReference>
<evidence type="ECO:0000256" key="5">
    <source>
        <dbReference type="PROSITE-ProRule" id="PRU00560"/>
    </source>
</evidence>
<gene>
    <name evidence="7" type="ORF">SAMN04488502_11212</name>
</gene>
<dbReference type="PANTHER" id="PTHR11070:SF17">
    <property type="entry name" value="DNA HELICASE IV"/>
    <property type="match status" value="1"/>
</dbReference>
<keyword evidence="1 5" id="KW-0547">Nucleotide-binding</keyword>
<dbReference type="RefSeq" id="WP_092074708.1">
    <property type="nucleotide sequence ID" value="NZ_FNHB01000012.1"/>
</dbReference>
<evidence type="ECO:0000256" key="3">
    <source>
        <dbReference type="ARBA" id="ARBA00022806"/>
    </source>
</evidence>
<keyword evidence="8" id="KW-1185">Reference proteome</keyword>
<dbReference type="GO" id="GO:0016787">
    <property type="term" value="F:hydrolase activity"/>
    <property type="evidence" value="ECO:0007669"/>
    <property type="project" value="UniProtKB-UniRule"/>
</dbReference>
<dbReference type="Gene3D" id="3.40.50.300">
    <property type="entry name" value="P-loop containing nucleotide triphosphate hydrolases"/>
    <property type="match status" value="2"/>
</dbReference>
<keyword evidence="2 5" id="KW-0378">Hydrolase</keyword>
<protein>
    <submittedName>
        <fullName evidence="7">DNA helicase-2 / ATP-dependent DNA helicase PcrA</fullName>
    </submittedName>
</protein>
<feature type="binding site" evidence="5">
    <location>
        <begin position="225"/>
        <end position="232"/>
    </location>
    <ligand>
        <name>ATP</name>
        <dbReference type="ChEBI" id="CHEBI:30616"/>
    </ligand>
</feature>
<dbReference type="GO" id="GO:0005829">
    <property type="term" value="C:cytosol"/>
    <property type="evidence" value="ECO:0007669"/>
    <property type="project" value="TreeGrafter"/>
</dbReference>
<proteinExistence type="predicted"/>
<dbReference type="OrthoDB" id="9787585at2"/>
<dbReference type="GO" id="GO:0043138">
    <property type="term" value="F:3'-5' DNA helicase activity"/>
    <property type="evidence" value="ECO:0007669"/>
    <property type="project" value="TreeGrafter"/>
</dbReference>
<feature type="domain" description="UvrD-like helicase ATP-binding" evidence="6">
    <location>
        <begin position="204"/>
        <end position="573"/>
    </location>
</feature>
<evidence type="ECO:0000256" key="4">
    <source>
        <dbReference type="ARBA" id="ARBA00022840"/>
    </source>
</evidence>
<evidence type="ECO:0000313" key="8">
    <source>
        <dbReference type="Proteomes" id="UP000214880"/>
    </source>
</evidence>
<evidence type="ECO:0000259" key="6">
    <source>
        <dbReference type="PROSITE" id="PS51198"/>
    </source>
</evidence>
<dbReference type="GO" id="GO:0005524">
    <property type="term" value="F:ATP binding"/>
    <property type="evidence" value="ECO:0007669"/>
    <property type="project" value="UniProtKB-UniRule"/>
</dbReference>
<dbReference type="GO" id="GO:0000725">
    <property type="term" value="P:recombinational repair"/>
    <property type="evidence" value="ECO:0007669"/>
    <property type="project" value="TreeGrafter"/>
</dbReference>
<dbReference type="InterPro" id="IPR014016">
    <property type="entry name" value="UvrD-like_ATP-bd"/>
</dbReference>
<dbReference type="EMBL" id="FNHB01000012">
    <property type="protein sequence ID" value="SDN10569.1"/>
    <property type="molecule type" value="Genomic_DNA"/>
</dbReference>
<evidence type="ECO:0000256" key="2">
    <source>
        <dbReference type="ARBA" id="ARBA00022801"/>
    </source>
</evidence>
<keyword evidence="4 5" id="KW-0067">ATP-binding</keyword>
<evidence type="ECO:0000256" key="1">
    <source>
        <dbReference type="ARBA" id="ARBA00022741"/>
    </source>
</evidence>
<dbReference type="InterPro" id="IPR027417">
    <property type="entry name" value="P-loop_NTPase"/>
</dbReference>
<dbReference type="InterPro" id="IPR000212">
    <property type="entry name" value="DNA_helicase_UvrD/REP"/>
</dbReference>
<keyword evidence="3 5" id="KW-0347">Helicase</keyword>
<dbReference type="InterPro" id="IPR027785">
    <property type="entry name" value="UvrD-like_helicase_C"/>
</dbReference>
<dbReference type="GO" id="GO:0003677">
    <property type="term" value="F:DNA binding"/>
    <property type="evidence" value="ECO:0007669"/>
    <property type="project" value="InterPro"/>
</dbReference>
<reference evidence="7 8" key="1">
    <citation type="submission" date="2016-10" db="EMBL/GenBank/DDBJ databases">
        <authorList>
            <person name="de Groot N.N."/>
        </authorList>
    </citation>
    <scope>NUCLEOTIDE SEQUENCE [LARGE SCALE GENOMIC DNA]</scope>
    <source>
        <strain evidence="7 8">DSM 1736</strain>
    </source>
</reference>
<dbReference type="SUPFAM" id="SSF52540">
    <property type="entry name" value="P-loop containing nucleoside triphosphate hydrolases"/>
    <property type="match status" value="1"/>
</dbReference>
<dbReference type="Pfam" id="PF00580">
    <property type="entry name" value="UvrD-helicase"/>
    <property type="match status" value="1"/>
</dbReference>
<dbReference type="Proteomes" id="UP000214880">
    <property type="component" value="Unassembled WGS sequence"/>
</dbReference>
<dbReference type="PROSITE" id="PS51198">
    <property type="entry name" value="UVRD_HELICASE_ATP_BIND"/>
    <property type="match status" value="1"/>
</dbReference>